<protein>
    <submittedName>
        <fullName evidence="3">Uncharacterized protein</fullName>
    </submittedName>
</protein>
<gene>
    <name evidence="3" type="ORF">F9Y85_00310</name>
    <name evidence="4" type="ORF">R5H13_13260</name>
</gene>
<accession>A0A8I2GY68</accession>
<reference evidence="4 6" key="2">
    <citation type="submission" date="2023-10" db="EMBL/GenBank/DDBJ databases">
        <title>To unveil natural product biosynthetic capacity in Pseudoalteromonas.</title>
        <authorList>
            <person name="Wang J."/>
        </authorList>
    </citation>
    <scope>NUCLEOTIDE SEQUENCE [LARGE SCALE GENOMIC DNA]</scope>
    <source>
        <strain evidence="4 6">DSM 15914</strain>
    </source>
</reference>
<dbReference type="AlphaFoldDB" id="A0A8I2GY68"/>
<dbReference type="Proteomes" id="UP000646877">
    <property type="component" value="Unassembled WGS sequence"/>
</dbReference>
<dbReference type="EMBL" id="WEIA01000001">
    <property type="protein sequence ID" value="NLR19796.1"/>
    <property type="molecule type" value="Genomic_DNA"/>
</dbReference>
<feature type="compositionally biased region" description="Low complexity" evidence="2">
    <location>
        <begin position="15"/>
        <end position="28"/>
    </location>
</feature>
<reference evidence="3" key="1">
    <citation type="submission" date="2019-10" db="EMBL/GenBank/DDBJ databases">
        <authorList>
            <person name="Paulsen S."/>
        </authorList>
    </citation>
    <scope>NUCLEOTIDE SEQUENCE</scope>
    <source>
        <strain evidence="3">LMG 19692</strain>
    </source>
</reference>
<organism evidence="3 5">
    <name type="scientific">Pseudoalteromonas maricaloris</name>
    <dbReference type="NCBI Taxonomy" id="184924"/>
    <lineage>
        <taxon>Bacteria</taxon>
        <taxon>Pseudomonadati</taxon>
        <taxon>Pseudomonadota</taxon>
        <taxon>Gammaproteobacteria</taxon>
        <taxon>Alteromonadales</taxon>
        <taxon>Pseudoalteromonadaceae</taxon>
        <taxon>Pseudoalteromonas</taxon>
    </lineage>
</organism>
<keyword evidence="1" id="KW-0175">Coiled coil</keyword>
<evidence type="ECO:0000313" key="6">
    <source>
        <dbReference type="Proteomes" id="UP001304419"/>
    </source>
</evidence>
<sequence>MEIQMKPHHFADALNANNETSTATSNSTEETEAKPEPENETILTEFMDKKAKKYKGNNPNFKQQYEMLEQSEALMKEQIQHLQQLISELKKTPLQRAIKVSTVSDADIPTTQEDILRYEHTGAKQYRDNETEKEIEILTQQLDELKSQYADIKQQMIQMVLDEMTRQRDKRYEV</sequence>
<evidence type="ECO:0000313" key="3">
    <source>
        <dbReference type="EMBL" id="NLR19796.1"/>
    </source>
</evidence>
<evidence type="ECO:0000256" key="2">
    <source>
        <dbReference type="SAM" id="MobiDB-lite"/>
    </source>
</evidence>
<dbReference type="RefSeq" id="WP_193521384.1">
    <property type="nucleotide sequence ID" value="NZ_CBCSDF010000003.1"/>
</dbReference>
<evidence type="ECO:0000313" key="4">
    <source>
        <dbReference type="EMBL" id="WOX27619.1"/>
    </source>
</evidence>
<evidence type="ECO:0000256" key="1">
    <source>
        <dbReference type="SAM" id="Coils"/>
    </source>
</evidence>
<dbReference type="Proteomes" id="UP001304419">
    <property type="component" value="Chromosome 1"/>
</dbReference>
<feature type="coiled-coil region" evidence="1">
    <location>
        <begin position="128"/>
        <end position="162"/>
    </location>
</feature>
<dbReference type="EMBL" id="CP137578">
    <property type="protein sequence ID" value="WOX27619.1"/>
    <property type="molecule type" value="Genomic_DNA"/>
</dbReference>
<feature type="region of interest" description="Disordered" evidence="2">
    <location>
        <begin position="1"/>
        <end position="42"/>
    </location>
</feature>
<proteinExistence type="predicted"/>
<keyword evidence="6" id="KW-1185">Reference proteome</keyword>
<name>A0A8I2GY68_9GAMM</name>
<evidence type="ECO:0000313" key="5">
    <source>
        <dbReference type="Proteomes" id="UP000646877"/>
    </source>
</evidence>
<feature type="coiled-coil region" evidence="1">
    <location>
        <begin position="65"/>
        <end position="92"/>
    </location>
</feature>